<dbReference type="FunFam" id="2.60.40.10:FF:000533">
    <property type="entry name" value="Uncharacterized protein, isoform A"/>
    <property type="match status" value="1"/>
</dbReference>
<dbReference type="PANTHER" id="PTHR23279:SF13">
    <property type="entry name" value="DEFECTIVE PROBOSCIS EXTENSION RESPONSE 21"/>
    <property type="match status" value="1"/>
</dbReference>
<proteinExistence type="predicted"/>
<dbReference type="AlphaFoldDB" id="A0A336LIX0"/>
<accession>A0A336LIX0</accession>
<dbReference type="SUPFAM" id="SSF48726">
    <property type="entry name" value="Immunoglobulin"/>
    <property type="match status" value="2"/>
</dbReference>
<dbReference type="GO" id="GO:0032589">
    <property type="term" value="C:neuron projection membrane"/>
    <property type="evidence" value="ECO:0007669"/>
    <property type="project" value="TreeGrafter"/>
</dbReference>
<dbReference type="PROSITE" id="PS50835">
    <property type="entry name" value="IG_LIKE"/>
    <property type="match status" value="2"/>
</dbReference>
<dbReference type="InterPro" id="IPR013106">
    <property type="entry name" value="Ig_V-set"/>
</dbReference>
<dbReference type="SMART" id="SM00409">
    <property type="entry name" value="IG"/>
    <property type="match status" value="2"/>
</dbReference>
<dbReference type="GO" id="GO:0050808">
    <property type="term" value="P:synapse organization"/>
    <property type="evidence" value="ECO:0007669"/>
    <property type="project" value="TreeGrafter"/>
</dbReference>
<dbReference type="VEuPathDB" id="VectorBase:CSON006378"/>
<evidence type="ECO:0000313" key="2">
    <source>
        <dbReference type="EMBL" id="SSW97646.1"/>
    </source>
</evidence>
<reference evidence="2" key="1">
    <citation type="submission" date="2018-04" db="EMBL/GenBank/DDBJ databases">
        <authorList>
            <person name="Go L.Y."/>
            <person name="Mitchell J.A."/>
        </authorList>
    </citation>
    <scope>NUCLEOTIDE SEQUENCE</scope>
    <source>
        <tissue evidence="2">Whole organism</tissue>
    </source>
</reference>
<dbReference type="InterPro" id="IPR013783">
    <property type="entry name" value="Ig-like_fold"/>
</dbReference>
<dbReference type="Pfam" id="PF07686">
    <property type="entry name" value="V-set"/>
    <property type="match status" value="1"/>
</dbReference>
<sequence>MDLVFGQALVGNFSVNHCAGKTYYSVKSSEKICFIRQHLAFNGNVTKMNVYLMISIIFIINAKHTIGFDFERTTNNPANDLPFILDNYENFDEMFKASLDRGPYFDISASKNVTALVGTTAYLNCRIKNLQNRTVSWIRHKDLRLLVSGKMTYTADQRFQAVHNPISDDWSLKVLFAQQSDSGVYECQISTTPPVGYTMTLAVVEPITKISGGPDLYIEGGSTINLTCVVANLVEPPSSITWSKDGEEINYDSPRGGVSVITEKGETTTSYLLVQRAKSKDSGTYKCSPSNAIPVTIHVHVLIAGEYPAAMQSGYKTSIDTIFSLLFTLTTLLFIWS</sequence>
<dbReference type="InterPro" id="IPR003599">
    <property type="entry name" value="Ig_sub"/>
</dbReference>
<dbReference type="InterPro" id="IPR003598">
    <property type="entry name" value="Ig_sub2"/>
</dbReference>
<dbReference type="Pfam" id="PF13927">
    <property type="entry name" value="Ig_3"/>
    <property type="match status" value="1"/>
</dbReference>
<protein>
    <submittedName>
        <fullName evidence="3">CSON006378 protein</fullName>
    </submittedName>
</protein>
<gene>
    <name evidence="3" type="primary">CSON006378</name>
</gene>
<evidence type="ECO:0000259" key="1">
    <source>
        <dbReference type="PROSITE" id="PS50835"/>
    </source>
</evidence>
<dbReference type="EMBL" id="UFQS01000023">
    <property type="protein sequence ID" value="SSW97646.1"/>
    <property type="molecule type" value="Genomic_DNA"/>
</dbReference>
<dbReference type="Gene3D" id="2.60.40.10">
    <property type="entry name" value="Immunoglobulins"/>
    <property type="match status" value="2"/>
</dbReference>
<dbReference type="SMART" id="SM00408">
    <property type="entry name" value="IGc2"/>
    <property type="match status" value="2"/>
</dbReference>
<dbReference type="OMA" id="ITAQVGH"/>
<dbReference type="EMBL" id="UFQT01000023">
    <property type="protein sequence ID" value="SSX18032.1"/>
    <property type="molecule type" value="Genomic_DNA"/>
</dbReference>
<dbReference type="InterPro" id="IPR036179">
    <property type="entry name" value="Ig-like_dom_sf"/>
</dbReference>
<dbReference type="FunFam" id="2.60.40.10:FF:000129">
    <property type="entry name" value="CLUMA_CG018772, isoform A"/>
    <property type="match status" value="1"/>
</dbReference>
<organism evidence="3">
    <name type="scientific">Culicoides sonorensis</name>
    <name type="common">Biting midge</name>
    <dbReference type="NCBI Taxonomy" id="179676"/>
    <lineage>
        <taxon>Eukaryota</taxon>
        <taxon>Metazoa</taxon>
        <taxon>Ecdysozoa</taxon>
        <taxon>Arthropoda</taxon>
        <taxon>Hexapoda</taxon>
        <taxon>Insecta</taxon>
        <taxon>Pterygota</taxon>
        <taxon>Neoptera</taxon>
        <taxon>Endopterygota</taxon>
        <taxon>Diptera</taxon>
        <taxon>Nematocera</taxon>
        <taxon>Chironomoidea</taxon>
        <taxon>Ceratopogonidae</taxon>
        <taxon>Ceratopogoninae</taxon>
        <taxon>Culicoides</taxon>
        <taxon>Monoculicoides</taxon>
    </lineage>
</organism>
<reference evidence="3" key="2">
    <citation type="submission" date="2018-07" db="EMBL/GenBank/DDBJ databases">
        <authorList>
            <person name="Quirk P.G."/>
            <person name="Krulwich T.A."/>
        </authorList>
    </citation>
    <scope>NUCLEOTIDE SEQUENCE</scope>
</reference>
<feature type="domain" description="Ig-like" evidence="1">
    <location>
        <begin position="103"/>
        <end position="200"/>
    </location>
</feature>
<feature type="domain" description="Ig-like" evidence="1">
    <location>
        <begin position="206"/>
        <end position="298"/>
    </location>
</feature>
<dbReference type="InterPro" id="IPR007110">
    <property type="entry name" value="Ig-like_dom"/>
</dbReference>
<dbReference type="InterPro" id="IPR037448">
    <property type="entry name" value="Zig-8"/>
</dbReference>
<evidence type="ECO:0000313" key="3">
    <source>
        <dbReference type="EMBL" id="SSX18032.1"/>
    </source>
</evidence>
<name>A0A336LIX0_CULSO</name>
<dbReference type="PANTHER" id="PTHR23279">
    <property type="entry name" value="DEFECTIVE PROBOSCIS EXTENSION RESPONSE DPR -RELATED"/>
    <property type="match status" value="1"/>
</dbReference>